<dbReference type="AlphaFoldDB" id="A0A6A5TIW2"/>
<dbReference type="PANTHER" id="PTHR21310:SF15">
    <property type="entry name" value="AMINOGLYCOSIDE PHOSPHOTRANSFERASE DOMAIN-CONTAINING PROTEIN"/>
    <property type="match status" value="1"/>
</dbReference>
<keyword evidence="3" id="KW-1185">Reference proteome</keyword>
<dbReference type="Proteomes" id="UP000800035">
    <property type="component" value="Unassembled WGS sequence"/>
</dbReference>
<dbReference type="InterPro" id="IPR011009">
    <property type="entry name" value="Kinase-like_dom_sf"/>
</dbReference>
<name>A0A6A5TIW2_9PLEO</name>
<evidence type="ECO:0000259" key="1">
    <source>
        <dbReference type="Pfam" id="PF01636"/>
    </source>
</evidence>
<dbReference type="EMBL" id="ML977015">
    <property type="protein sequence ID" value="KAF1951659.1"/>
    <property type="molecule type" value="Genomic_DNA"/>
</dbReference>
<protein>
    <recommendedName>
        <fullName evidence="1">Aminoglycoside phosphotransferase domain-containing protein</fullName>
    </recommendedName>
</protein>
<evidence type="ECO:0000313" key="3">
    <source>
        <dbReference type="Proteomes" id="UP000800035"/>
    </source>
</evidence>
<dbReference type="InterPro" id="IPR002575">
    <property type="entry name" value="Aminoglycoside_PTrfase"/>
</dbReference>
<gene>
    <name evidence="2" type="ORF">CC80DRAFT_424144</name>
</gene>
<evidence type="ECO:0000313" key="2">
    <source>
        <dbReference type="EMBL" id="KAF1951659.1"/>
    </source>
</evidence>
<dbReference type="OrthoDB" id="2906425at2759"/>
<dbReference type="Gene3D" id="3.90.1200.10">
    <property type="match status" value="1"/>
</dbReference>
<feature type="domain" description="Aminoglycoside phosphotransferase" evidence="1">
    <location>
        <begin position="179"/>
        <end position="228"/>
    </location>
</feature>
<dbReference type="SUPFAM" id="SSF56112">
    <property type="entry name" value="Protein kinase-like (PK-like)"/>
    <property type="match status" value="1"/>
</dbReference>
<reference evidence="2" key="1">
    <citation type="journal article" date="2020" name="Stud. Mycol.">
        <title>101 Dothideomycetes genomes: a test case for predicting lifestyles and emergence of pathogens.</title>
        <authorList>
            <person name="Haridas S."/>
            <person name="Albert R."/>
            <person name="Binder M."/>
            <person name="Bloem J."/>
            <person name="Labutti K."/>
            <person name="Salamov A."/>
            <person name="Andreopoulos B."/>
            <person name="Baker S."/>
            <person name="Barry K."/>
            <person name="Bills G."/>
            <person name="Bluhm B."/>
            <person name="Cannon C."/>
            <person name="Castanera R."/>
            <person name="Culley D."/>
            <person name="Daum C."/>
            <person name="Ezra D."/>
            <person name="Gonzalez J."/>
            <person name="Henrissat B."/>
            <person name="Kuo A."/>
            <person name="Liang C."/>
            <person name="Lipzen A."/>
            <person name="Lutzoni F."/>
            <person name="Magnuson J."/>
            <person name="Mondo S."/>
            <person name="Nolan M."/>
            <person name="Ohm R."/>
            <person name="Pangilinan J."/>
            <person name="Park H.-J."/>
            <person name="Ramirez L."/>
            <person name="Alfaro M."/>
            <person name="Sun H."/>
            <person name="Tritt A."/>
            <person name="Yoshinaga Y."/>
            <person name="Zwiers L.-H."/>
            <person name="Turgeon B."/>
            <person name="Goodwin S."/>
            <person name="Spatafora J."/>
            <person name="Crous P."/>
            <person name="Grigoriev I."/>
        </authorList>
    </citation>
    <scope>NUCLEOTIDE SEQUENCE</scope>
    <source>
        <strain evidence="2">CBS 675.92</strain>
    </source>
</reference>
<dbReference type="InterPro" id="IPR051678">
    <property type="entry name" value="AGP_Transferase"/>
</dbReference>
<proteinExistence type="predicted"/>
<organism evidence="2 3">
    <name type="scientific">Byssothecium circinans</name>
    <dbReference type="NCBI Taxonomy" id="147558"/>
    <lineage>
        <taxon>Eukaryota</taxon>
        <taxon>Fungi</taxon>
        <taxon>Dikarya</taxon>
        <taxon>Ascomycota</taxon>
        <taxon>Pezizomycotina</taxon>
        <taxon>Dothideomycetes</taxon>
        <taxon>Pleosporomycetidae</taxon>
        <taxon>Pleosporales</taxon>
        <taxon>Massarineae</taxon>
        <taxon>Massarinaceae</taxon>
        <taxon>Byssothecium</taxon>
    </lineage>
</organism>
<dbReference type="PANTHER" id="PTHR21310">
    <property type="entry name" value="AMINOGLYCOSIDE PHOSPHOTRANSFERASE-RELATED-RELATED"/>
    <property type="match status" value="1"/>
</dbReference>
<dbReference type="Pfam" id="PF01636">
    <property type="entry name" value="APH"/>
    <property type="match status" value="1"/>
</dbReference>
<sequence>MEKEKNVTVNPVHRTYQTNDVTYEFTATTFTKTSRLPLNDQRLDGTPFVWFRSWNPERITNEARALELVSQKTTIPVPQLLNHGTYPDGRRYLVTKFIEGVLLSEFPDRGCSRPEAQEHTDGTPCKTCLNQTYSNALDFIQGTVLQQLANLKSQNRGISGFVMPPSWLSPDIQPPWRGKEYWKTLPLETPEYVFQHGDIAAHNLIMDPQTLQVKALIDWEYAGFFPPEMERWPGSLDSDTR</sequence>
<accession>A0A6A5TIW2</accession>